<name>A0A6C0JX26_9ZZZZ</name>
<evidence type="ECO:0000313" key="3">
    <source>
        <dbReference type="EMBL" id="QHU09481.1"/>
    </source>
</evidence>
<feature type="transmembrane region" description="Helical" evidence="2">
    <location>
        <begin position="23"/>
        <end position="42"/>
    </location>
</feature>
<feature type="compositionally biased region" description="Gly residues" evidence="1">
    <location>
        <begin position="119"/>
        <end position="134"/>
    </location>
</feature>
<feature type="compositionally biased region" description="Polar residues" evidence="1">
    <location>
        <begin position="151"/>
        <end position="170"/>
    </location>
</feature>
<feature type="transmembrane region" description="Helical" evidence="2">
    <location>
        <begin position="48"/>
        <end position="69"/>
    </location>
</feature>
<feature type="region of interest" description="Disordered" evidence="1">
    <location>
        <begin position="112"/>
        <end position="176"/>
    </location>
</feature>
<protein>
    <submittedName>
        <fullName evidence="3">Uncharacterized protein</fullName>
    </submittedName>
</protein>
<proteinExistence type="predicted"/>
<keyword evidence="2" id="KW-1133">Transmembrane helix</keyword>
<evidence type="ECO:0000256" key="1">
    <source>
        <dbReference type="SAM" id="MobiDB-lite"/>
    </source>
</evidence>
<sequence>MDASVERQTEINEWTYNSKRETLFFSQLVFIGLSILIIMFALSKAGLLGEILVLYVMIIVFVLLAVIWYTRYVYTRNNRSGQHWNRLSFSEDGKKPSTLSSSVLSSVATSTTSRCSGQSVGGASTGGTPPGGQQGSSDQYSWLFGPRSEMHSPSGSSNHVPQHWESSTEFPQHPEDVTTNNLNTIAEQQGMAYGLIRPDLLDRVAAAGSTPADTTSVAYRTEWCLNHPGAYELLSGMPCKQYWCTANTTKSWKDPTTSVSVACKTLFPNLVVG</sequence>
<organism evidence="3">
    <name type="scientific">viral metagenome</name>
    <dbReference type="NCBI Taxonomy" id="1070528"/>
    <lineage>
        <taxon>unclassified sequences</taxon>
        <taxon>metagenomes</taxon>
        <taxon>organismal metagenomes</taxon>
    </lineage>
</organism>
<keyword evidence="2" id="KW-0472">Membrane</keyword>
<reference evidence="3" key="1">
    <citation type="journal article" date="2020" name="Nature">
        <title>Giant virus diversity and host interactions through global metagenomics.</title>
        <authorList>
            <person name="Schulz F."/>
            <person name="Roux S."/>
            <person name="Paez-Espino D."/>
            <person name="Jungbluth S."/>
            <person name="Walsh D.A."/>
            <person name="Denef V.J."/>
            <person name="McMahon K.D."/>
            <person name="Konstantinidis K.T."/>
            <person name="Eloe-Fadrosh E.A."/>
            <person name="Kyrpides N.C."/>
            <person name="Woyke T."/>
        </authorList>
    </citation>
    <scope>NUCLEOTIDE SEQUENCE</scope>
    <source>
        <strain evidence="3">GVMAG-S-1101164-105</strain>
    </source>
</reference>
<dbReference type="AlphaFoldDB" id="A0A6C0JX26"/>
<dbReference type="EMBL" id="MN740737">
    <property type="protein sequence ID" value="QHU09481.1"/>
    <property type="molecule type" value="Genomic_DNA"/>
</dbReference>
<keyword evidence="2" id="KW-0812">Transmembrane</keyword>
<evidence type="ECO:0000256" key="2">
    <source>
        <dbReference type="SAM" id="Phobius"/>
    </source>
</evidence>
<accession>A0A6C0JX26</accession>